<feature type="transmembrane region" description="Helical" evidence="5">
    <location>
        <begin position="377"/>
        <end position="398"/>
    </location>
</feature>
<evidence type="ECO:0000313" key="8">
    <source>
        <dbReference type="Proteomes" id="UP001372834"/>
    </source>
</evidence>
<feature type="transmembrane region" description="Helical" evidence="5">
    <location>
        <begin position="151"/>
        <end position="172"/>
    </location>
</feature>
<dbReference type="Gene3D" id="1.20.1250.20">
    <property type="entry name" value="MFS general substrate transporter like domains"/>
    <property type="match status" value="1"/>
</dbReference>
<evidence type="ECO:0000256" key="1">
    <source>
        <dbReference type="ARBA" id="ARBA00004141"/>
    </source>
</evidence>
<dbReference type="AlphaFoldDB" id="A0AAN8S154"/>
<evidence type="ECO:0000256" key="5">
    <source>
        <dbReference type="SAM" id="Phobius"/>
    </source>
</evidence>
<dbReference type="Proteomes" id="UP001372834">
    <property type="component" value="Unassembled WGS sequence"/>
</dbReference>
<feature type="transmembrane region" description="Helical" evidence="5">
    <location>
        <begin position="184"/>
        <end position="202"/>
    </location>
</feature>
<feature type="domain" description="Major facilitator superfamily (MFS) profile" evidence="6">
    <location>
        <begin position="55"/>
        <end position="503"/>
    </location>
</feature>
<gene>
    <name evidence="7" type="ORF">RUM43_007062</name>
</gene>
<dbReference type="GO" id="GO:0022857">
    <property type="term" value="F:transmembrane transporter activity"/>
    <property type="evidence" value="ECO:0007669"/>
    <property type="project" value="InterPro"/>
</dbReference>
<dbReference type="PANTHER" id="PTHR48021">
    <property type="match status" value="1"/>
</dbReference>
<keyword evidence="4 5" id="KW-0472">Membrane</keyword>
<dbReference type="InterPro" id="IPR050549">
    <property type="entry name" value="MFS_Trehalose_Transporter"/>
</dbReference>
<keyword evidence="2 5" id="KW-0812">Transmembrane</keyword>
<sequence>MNISDKSFLEKSGKSELYTQSSLINGESSAETIEIDPPENVKKKTNRFKEVLSQILAVSSINLILLDLGMVLALPTIVIPELLKSSDGLKFTEEQASWFGSLAFIFQPLGSAFSGLTFEPVGRRMTMLYVNGPLFLGWLLMRFGTQVSHLYIAEIIMGTSIGLMDAPHITYLGEITQPKWRGILISYAELCVAFGFCIVYFLGSVTDWKTVSSVCCTIPIISVLFISQLPESPIWLLSKGKRDAALKSLAWLRGWVKHQSVQNEFADLRRHYDENKLTQNDDVKINNRDSLLKKIAKSVGFNDILRKSVLQPIFLVAVYFGFSHLAGVTNTRPFMVDILNEFGTPLDPVWVTAISSIVGMIGFLVGMVFVPKAGKRFVSIASMLGCALTTGCISLYGFFFRHTKTQFTPILLFVLLNFIWSCGVGQIPWMLISEVFPFRGRGVASGVVAAISYIEAFIFIKTFYSLHHAFSVSGKRKERLYIKLNQQLKITLNDLNYQKHAAS</sequence>
<dbReference type="EMBL" id="JAWJWE010000003">
    <property type="protein sequence ID" value="KAK6638793.1"/>
    <property type="molecule type" value="Genomic_DNA"/>
</dbReference>
<evidence type="ECO:0000256" key="2">
    <source>
        <dbReference type="ARBA" id="ARBA00022692"/>
    </source>
</evidence>
<dbReference type="PROSITE" id="PS50850">
    <property type="entry name" value="MFS"/>
    <property type="match status" value="1"/>
</dbReference>
<comment type="subcellular location">
    <subcellularLocation>
        <location evidence="1">Membrane</location>
        <topology evidence="1">Multi-pass membrane protein</topology>
    </subcellularLocation>
</comment>
<dbReference type="InterPro" id="IPR036259">
    <property type="entry name" value="MFS_trans_sf"/>
</dbReference>
<evidence type="ECO:0000313" key="7">
    <source>
        <dbReference type="EMBL" id="KAK6638793.1"/>
    </source>
</evidence>
<evidence type="ECO:0000256" key="3">
    <source>
        <dbReference type="ARBA" id="ARBA00022989"/>
    </source>
</evidence>
<feature type="transmembrane region" description="Helical" evidence="5">
    <location>
        <begin position="349"/>
        <end position="370"/>
    </location>
</feature>
<feature type="transmembrane region" description="Helical" evidence="5">
    <location>
        <begin position="51"/>
        <end position="78"/>
    </location>
</feature>
<feature type="transmembrane region" description="Helical" evidence="5">
    <location>
        <begin position="443"/>
        <end position="464"/>
    </location>
</feature>
<feature type="transmembrane region" description="Helical" evidence="5">
    <location>
        <begin position="309"/>
        <end position="329"/>
    </location>
</feature>
<dbReference type="SUPFAM" id="SSF103473">
    <property type="entry name" value="MFS general substrate transporter"/>
    <property type="match status" value="1"/>
</dbReference>
<dbReference type="GO" id="GO:0016020">
    <property type="term" value="C:membrane"/>
    <property type="evidence" value="ECO:0007669"/>
    <property type="project" value="UniProtKB-SubCell"/>
</dbReference>
<protein>
    <recommendedName>
        <fullName evidence="6">Major facilitator superfamily (MFS) profile domain-containing protein</fullName>
    </recommendedName>
</protein>
<dbReference type="InterPro" id="IPR005828">
    <property type="entry name" value="MFS_sugar_transport-like"/>
</dbReference>
<feature type="transmembrane region" description="Helical" evidence="5">
    <location>
        <begin position="98"/>
        <end position="116"/>
    </location>
</feature>
<evidence type="ECO:0000256" key="4">
    <source>
        <dbReference type="ARBA" id="ARBA00023136"/>
    </source>
</evidence>
<dbReference type="PANTHER" id="PTHR48021:SF39">
    <property type="entry name" value="MAJOR FACILITATOR SUPERFAMILY (MFS) PROFILE DOMAIN-CONTAINING PROTEIN"/>
    <property type="match status" value="1"/>
</dbReference>
<keyword evidence="3 5" id="KW-1133">Transmembrane helix</keyword>
<dbReference type="InterPro" id="IPR020846">
    <property type="entry name" value="MFS_dom"/>
</dbReference>
<name>A0AAN8S154_POLSC</name>
<comment type="caution">
    <text evidence="7">The sequence shown here is derived from an EMBL/GenBank/DDBJ whole genome shotgun (WGS) entry which is preliminary data.</text>
</comment>
<evidence type="ECO:0000259" key="6">
    <source>
        <dbReference type="PROSITE" id="PS50850"/>
    </source>
</evidence>
<feature type="transmembrane region" description="Helical" evidence="5">
    <location>
        <begin position="410"/>
        <end position="431"/>
    </location>
</feature>
<accession>A0AAN8S154</accession>
<reference evidence="7 8" key="1">
    <citation type="submission" date="2023-10" db="EMBL/GenBank/DDBJ databases">
        <title>Genomes of two closely related lineages of the louse Polyplax serrata with different host specificities.</title>
        <authorList>
            <person name="Martinu J."/>
            <person name="Tarabai H."/>
            <person name="Stefka J."/>
            <person name="Hypsa V."/>
        </authorList>
    </citation>
    <scope>NUCLEOTIDE SEQUENCE [LARGE SCALE GENOMIC DNA]</scope>
    <source>
        <strain evidence="7">HR10_N</strain>
    </source>
</reference>
<dbReference type="Pfam" id="PF00083">
    <property type="entry name" value="Sugar_tr"/>
    <property type="match status" value="1"/>
</dbReference>
<organism evidence="7 8">
    <name type="scientific">Polyplax serrata</name>
    <name type="common">Common mouse louse</name>
    <dbReference type="NCBI Taxonomy" id="468196"/>
    <lineage>
        <taxon>Eukaryota</taxon>
        <taxon>Metazoa</taxon>
        <taxon>Ecdysozoa</taxon>
        <taxon>Arthropoda</taxon>
        <taxon>Hexapoda</taxon>
        <taxon>Insecta</taxon>
        <taxon>Pterygota</taxon>
        <taxon>Neoptera</taxon>
        <taxon>Paraneoptera</taxon>
        <taxon>Psocodea</taxon>
        <taxon>Troctomorpha</taxon>
        <taxon>Phthiraptera</taxon>
        <taxon>Anoplura</taxon>
        <taxon>Polyplacidae</taxon>
        <taxon>Polyplax</taxon>
    </lineage>
</organism>
<proteinExistence type="predicted"/>